<dbReference type="Proteomes" id="UP000617544">
    <property type="component" value="Unassembled WGS sequence"/>
</dbReference>
<dbReference type="PANTHER" id="PTHR10631:SF3">
    <property type="entry name" value="TRNA (GUANINE(26)-N(2))-DIMETHYLTRANSFERASE"/>
    <property type="match status" value="1"/>
</dbReference>
<protein>
    <recommendedName>
        <fullName evidence="7 8">tRNA (guanine(26)-N(2))-dimethyltransferase</fullName>
        <ecNumber evidence="7 8">2.1.1.216</ecNumber>
    </recommendedName>
    <alternativeName>
        <fullName evidence="8">tRNA 2,2-dimethylguanosine-26 methyltransferase</fullName>
    </alternativeName>
    <alternativeName>
        <fullName evidence="8">tRNA(guanine-26,N(2)-N(2)) methyltransferase</fullName>
    </alternativeName>
    <alternativeName>
        <fullName evidence="8">tRNA(m(2,2)G26)dimethyltransferase</fullName>
    </alternativeName>
</protein>
<dbReference type="Pfam" id="PF02005">
    <property type="entry name" value="TRM"/>
    <property type="match status" value="1"/>
</dbReference>
<keyword evidence="2 8" id="KW-0489">Methyltransferase</keyword>
<dbReference type="PANTHER" id="PTHR10631">
    <property type="entry name" value="N 2 ,N 2 -DIMETHYLGUANOSINE TRNA METHYLTRANSFERASE"/>
    <property type="match status" value="1"/>
</dbReference>
<evidence type="ECO:0000256" key="9">
    <source>
        <dbReference type="PROSITE-ProRule" id="PRU00958"/>
    </source>
</evidence>
<dbReference type="HAMAP" id="MF_00290">
    <property type="entry name" value="tRNA_dimethyltr_TRM1"/>
    <property type="match status" value="1"/>
</dbReference>
<dbReference type="InterPro" id="IPR022923">
    <property type="entry name" value="TRM1_arc_bac"/>
</dbReference>
<dbReference type="FunFam" id="3.30.56.70:FF:000001">
    <property type="entry name" value="tRNA (guanine(26)-N(2))-dimethyltransferase"/>
    <property type="match status" value="1"/>
</dbReference>
<dbReference type="RefSeq" id="WP_048053487.1">
    <property type="nucleotide sequence ID" value="NZ_DUJN01000002.1"/>
</dbReference>
<dbReference type="PROSITE" id="PS51626">
    <property type="entry name" value="SAM_MT_TRM1"/>
    <property type="match status" value="1"/>
</dbReference>
<feature type="binding site" evidence="8">
    <location>
        <position position="78"/>
    </location>
    <ligand>
        <name>S-adenosyl-L-methionine</name>
        <dbReference type="ChEBI" id="CHEBI:59789"/>
    </ligand>
</feature>
<dbReference type="EC" id="2.1.1.216" evidence="7 8"/>
<gene>
    <name evidence="8" type="primary">trm1</name>
    <name evidence="10" type="ORF">HA331_03350</name>
</gene>
<dbReference type="GO" id="GO:0002940">
    <property type="term" value="P:tRNA N2-guanine methylation"/>
    <property type="evidence" value="ECO:0007669"/>
    <property type="project" value="TreeGrafter"/>
</dbReference>
<dbReference type="GO" id="GO:0160104">
    <property type="term" value="F:tRNA (guanine(26)-N2)-dimethyltransferase activity"/>
    <property type="evidence" value="ECO:0007669"/>
    <property type="project" value="UniProtKB-UniRule"/>
</dbReference>
<name>A0A832T621_PYRHR</name>
<dbReference type="GO" id="GO:0000049">
    <property type="term" value="F:tRNA binding"/>
    <property type="evidence" value="ECO:0007669"/>
    <property type="project" value="UniProtKB-UniRule"/>
</dbReference>
<evidence type="ECO:0000256" key="2">
    <source>
        <dbReference type="ARBA" id="ARBA00022603"/>
    </source>
</evidence>
<keyword evidence="6 8" id="KW-0694">RNA-binding</keyword>
<evidence type="ECO:0000256" key="1">
    <source>
        <dbReference type="ARBA" id="ARBA00022555"/>
    </source>
</evidence>
<comment type="similarity">
    <text evidence="8 9">Belongs to the class I-like SAM-binding methyltransferase superfamily. Trm1 family.</text>
</comment>
<feature type="binding site" evidence="8">
    <location>
        <position position="121"/>
    </location>
    <ligand>
        <name>S-adenosyl-L-methionine</name>
        <dbReference type="ChEBI" id="CHEBI:59789"/>
    </ligand>
</feature>
<feature type="binding site" evidence="8">
    <location>
        <position position="61"/>
    </location>
    <ligand>
        <name>S-adenosyl-L-methionine</name>
        <dbReference type="ChEBI" id="CHEBI:59789"/>
    </ligand>
</feature>
<accession>A0A832T621</accession>
<comment type="function">
    <text evidence="8">Dimethylates a single guanine residue at position 26 of a number of tRNAs using S-adenosyl-L-methionine as donor of the methyl groups.</text>
</comment>
<dbReference type="InterPro" id="IPR002905">
    <property type="entry name" value="Trm1"/>
</dbReference>
<comment type="caution">
    <text evidence="8">Lacks conserved residue(s) required for the propagation of feature annotation.</text>
</comment>
<dbReference type="CDD" id="cd02440">
    <property type="entry name" value="AdoMet_MTases"/>
    <property type="match status" value="1"/>
</dbReference>
<dbReference type="SMR" id="A0A832T621"/>
<dbReference type="EMBL" id="DUJN01000002">
    <property type="protein sequence ID" value="HII60788.1"/>
    <property type="molecule type" value="Genomic_DNA"/>
</dbReference>
<keyword evidence="5 8" id="KW-0819">tRNA processing</keyword>
<dbReference type="AlphaFoldDB" id="A0A832T621"/>
<evidence type="ECO:0000256" key="6">
    <source>
        <dbReference type="ARBA" id="ARBA00022884"/>
    </source>
</evidence>
<comment type="catalytic activity">
    <reaction evidence="8">
        <text>guanosine(26) in tRNA + 2 S-adenosyl-L-methionine = N(2)-dimethylguanosine(26) in tRNA + 2 S-adenosyl-L-homocysteine + 2 H(+)</text>
        <dbReference type="Rhea" id="RHEA:43140"/>
        <dbReference type="Rhea" id="RHEA-COMP:10359"/>
        <dbReference type="Rhea" id="RHEA-COMP:10360"/>
        <dbReference type="ChEBI" id="CHEBI:15378"/>
        <dbReference type="ChEBI" id="CHEBI:57856"/>
        <dbReference type="ChEBI" id="CHEBI:59789"/>
        <dbReference type="ChEBI" id="CHEBI:74269"/>
        <dbReference type="ChEBI" id="CHEBI:74513"/>
        <dbReference type="EC" id="2.1.1.216"/>
    </reaction>
</comment>
<organism evidence="10 11">
    <name type="scientific">Pyrococcus horikoshii</name>
    <dbReference type="NCBI Taxonomy" id="53953"/>
    <lineage>
        <taxon>Archaea</taxon>
        <taxon>Methanobacteriati</taxon>
        <taxon>Methanobacteriota</taxon>
        <taxon>Thermococci</taxon>
        <taxon>Thermococcales</taxon>
        <taxon>Thermococcaceae</taxon>
        <taxon>Pyrococcus</taxon>
    </lineage>
</organism>
<dbReference type="Gene3D" id="3.30.56.70">
    <property type="entry name" value="N2,N2-dimethylguanosine tRNA methyltransferase, C-terminal domain"/>
    <property type="match status" value="1"/>
</dbReference>
<dbReference type="FunFam" id="3.40.50.150:FF:000272">
    <property type="entry name" value="tRNA (guanine(26)-N(2))-dimethyltransferase"/>
    <property type="match status" value="1"/>
</dbReference>
<feature type="binding site" evidence="8">
    <location>
        <position position="36"/>
    </location>
    <ligand>
        <name>S-adenosyl-L-methionine</name>
        <dbReference type="ChEBI" id="CHEBI:59789"/>
    </ligand>
</feature>
<evidence type="ECO:0000256" key="4">
    <source>
        <dbReference type="ARBA" id="ARBA00022691"/>
    </source>
</evidence>
<keyword evidence="4 8" id="KW-0949">S-adenosyl-L-methionine</keyword>
<evidence type="ECO:0000313" key="10">
    <source>
        <dbReference type="EMBL" id="HII60788.1"/>
    </source>
</evidence>
<dbReference type="Gene3D" id="3.40.50.150">
    <property type="entry name" value="Vaccinia Virus protein VP39"/>
    <property type="match status" value="1"/>
</dbReference>
<keyword evidence="3 8" id="KW-0808">Transferase</keyword>
<keyword evidence="1 8" id="KW-0820">tRNA-binding</keyword>
<evidence type="ECO:0000313" key="11">
    <source>
        <dbReference type="Proteomes" id="UP000617544"/>
    </source>
</evidence>
<reference evidence="10" key="1">
    <citation type="journal article" date="2020" name="bioRxiv">
        <title>A rank-normalized archaeal taxonomy based on genome phylogeny resolves widespread incomplete and uneven classifications.</title>
        <authorList>
            <person name="Rinke C."/>
            <person name="Chuvochina M."/>
            <person name="Mussig A.J."/>
            <person name="Chaumeil P.-A."/>
            <person name="Waite D.W."/>
            <person name="Whitman W.B."/>
            <person name="Parks D.H."/>
            <person name="Hugenholtz P."/>
        </authorList>
    </citation>
    <scope>NUCLEOTIDE SEQUENCE</scope>
    <source>
        <strain evidence="10">UBA8834</strain>
    </source>
</reference>
<sequence>MELIEVQEGKAKILIPKAESIYDSPVFYNPRMALNRDIVVVLLNILNPKIVLDALSATGIRGIRFALETPAEEVWLNDISEDAYELMKRNVMLNFDGELRESKGRAILKGEKTIVINHDDANRLMAERHRYFHFIDLDPFGSPMEFLDTALRSAKRRGILGVTATDGAPLCGAHPRACLRKYLAVPLRGELCHEVGTRILVGVIARYAAKYDLGIDVILAYYKDHYFRAFVKLKDGARKGDETLEKLGYIYFDDKTGKFELEQGFLPTRPNAYGPVWLGPLKDEKIVSKMVKEAESLSLARKKQALKLLKMIDQELDIPLFYDTHAIGRRLKIETKKVEEIISALREQGYEATRTHFSPTGIKTSAPYEVFIETIKRI</sequence>
<evidence type="ECO:0000256" key="8">
    <source>
        <dbReference type="HAMAP-Rule" id="MF_00290"/>
    </source>
</evidence>
<evidence type="ECO:0000256" key="3">
    <source>
        <dbReference type="ARBA" id="ARBA00022679"/>
    </source>
</evidence>
<dbReference type="GeneID" id="1442670"/>
<dbReference type="SUPFAM" id="SSF53335">
    <property type="entry name" value="S-adenosyl-L-methionine-dependent methyltransferases"/>
    <property type="match status" value="1"/>
</dbReference>
<evidence type="ECO:0000256" key="5">
    <source>
        <dbReference type="ARBA" id="ARBA00022694"/>
    </source>
</evidence>
<proteinExistence type="inferred from homology"/>
<dbReference type="NCBIfam" id="TIGR00308">
    <property type="entry name" value="TRM1"/>
    <property type="match status" value="1"/>
</dbReference>
<comment type="caution">
    <text evidence="10">The sequence shown here is derived from an EMBL/GenBank/DDBJ whole genome shotgun (WGS) entry which is preliminary data.</text>
</comment>
<feature type="binding site" evidence="8">
    <location>
        <position position="120"/>
    </location>
    <ligand>
        <name>S-adenosyl-L-methionine</name>
        <dbReference type="ChEBI" id="CHEBI:59789"/>
    </ligand>
</feature>
<dbReference type="InterPro" id="IPR029063">
    <property type="entry name" value="SAM-dependent_MTases_sf"/>
</dbReference>
<evidence type="ECO:0000256" key="7">
    <source>
        <dbReference type="ARBA" id="ARBA00039099"/>
    </source>
</evidence>
<dbReference type="InterPro" id="IPR042296">
    <property type="entry name" value="tRNA_met_Trm1_C"/>
</dbReference>